<keyword evidence="2" id="KW-1185">Reference proteome</keyword>
<name>A0ABR9N0D2_9MICO</name>
<proteinExistence type="predicted"/>
<organism evidence="1 2">
    <name type="scientific">Myceligenerans pegani</name>
    <dbReference type="NCBI Taxonomy" id="2776917"/>
    <lineage>
        <taxon>Bacteria</taxon>
        <taxon>Bacillati</taxon>
        <taxon>Actinomycetota</taxon>
        <taxon>Actinomycetes</taxon>
        <taxon>Micrococcales</taxon>
        <taxon>Promicromonosporaceae</taxon>
        <taxon>Myceligenerans</taxon>
    </lineage>
</organism>
<gene>
    <name evidence="1" type="ORF">IHE71_12520</name>
</gene>
<sequence length="92" mass="10082">MGRSPDQELDILVGKLPEGWSRARMDGQTWGVTRTTRAGGRVISITAERLGDSEQLGANVWITAEGPVLRPCEVPEESVMKFLRTAVTERSA</sequence>
<reference evidence="1 2" key="1">
    <citation type="submission" date="2020-10" db="EMBL/GenBank/DDBJ databases">
        <title>Myceligenerans pegani sp. nov., an endophytic actinomycete isolated from Peganum harmala L. in Xinjiang, China.</title>
        <authorList>
            <person name="Xin L."/>
        </authorList>
    </citation>
    <scope>NUCLEOTIDE SEQUENCE [LARGE SCALE GENOMIC DNA]</scope>
    <source>
        <strain evidence="1 2">TRM65318</strain>
    </source>
</reference>
<comment type="caution">
    <text evidence="1">The sequence shown here is derived from an EMBL/GenBank/DDBJ whole genome shotgun (WGS) entry which is preliminary data.</text>
</comment>
<dbReference type="Proteomes" id="UP000625527">
    <property type="component" value="Unassembled WGS sequence"/>
</dbReference>
<accession>A0ABR9N0D2</accession>
<evidence type="ECO:0000313" key="2">
    <source>
        <dbReference type="Proteomes" id="UP000625527"/>
    </source>
</evidence>
<dbReference type="EMBL" id="JADAQT010000086">
    <property type="protein sequence ID" value="MBE1876533.1"/>
    <property type="molecule type" value="Genomic_DNA"/>
</dbReference>
<protein>
    <submittedName>
        <fullName evidence="1">Peptide methionine sulfoxide reductase</fullName>
    </submittedName>
</protein>
<evidence type="ECO:0000313" key="1">
    <source>
        <dbReference type="EMBL" id="MBE1876533.1"/>
    </source>
</evidence>